<sequence length="129" mass="14354">MHLTDGQNKTISANGFARQETREVAPIALFRQGSNPLRPALEIGLQYASYKFPASAPLLLLGGDIGRLVDYDAYRTFLEAQTRRYERVLLVLGNHEFYAMDYNSGISAARQLAGEPSLAGRLTLLHETR</sequence>
<gene>
    <name evidence="2" type="ORF">CPLU01_08814</name>
</gene>
<dbReference type="InterPro" id="IPR029052">
    <property type="entry name" value="Metallo-depent_PP-like"/>
</dbReference>
<proteinExistence type="predicted"/>
<comment type="caution">
    <text evidence="2">The sequence shown here is derived from an EMBL/GenBank/DDBJ whole genome shotgun (WGS) entry which is preliminary data.</text>
</comment>
<dbReference type="PANTHER" id="PTHR37844">
    <property type="entry name" value="SER/THR PROTEIN PHOSPHATASE SUPERFAMILY (AFU_ORTHOLOGUE AFUA_1G14840)"/>
    <property type="match status" value="1"/>
</dbReference>
<organism evidence="2 3">
    <name type="scientific">Colletotrichum plurivorum</name>
    <dbReference type="NCBI Taxonomy" id="2175906"/>
    <lineage>
        <taxon>Eukaryota</taxon>
        <taxon>Fungi</taxon>
        <taxon>Dikarya</taxon>
        <taxon>Ascomycota</taxon>
        <taxon>Pezizomycotina</taxon>
        <taxon>Sordariomycetes</taxon>
        <taxon>Hypocreomycetidae</taxon>
        <taxon>Glomerellales</taxon>
        <taxon>Glomerellaceae</taxon>
        <taxon>Colletotrichum</taxon>
        <taxon>Colletotrichum orchidearum species complex</taxon>
    </lineage>
</organism>
<evidence type="ECO:0000259" key="1">
    <source>
        <dbReference type="Pfam" id="PF00149"/>
    </source>
</evidence>
<keyword evidence="3" id="KW-1185">Reference proteome</keyword>
<feature type="domain" description="Calcineurin-like phosphoesterase" evidence="1">
    <location>
        <begin position="57"/>
        <end position="105"/>
    </location>
</feature>
<dbReference type="InterPro" id="IPR004843">
    <property type="entry name" value="Calcineurin-like_PHP"/>
</dbReference>
<reference evidence="2" key="1">
    <citation type="journal article" date="2020" name="Phytopathology">
        <title>Genome Sequence Resources of Colletotrichum truncatum, C. plurivorum, C. musicola, and C. sojae: Four Species Pathogenic to Soybean (Glycine max).</title>
        <authorList>
            <person name="Rogerio F."/>
            <person name="Boufleur T.R."/>
            <person name="Ciampi-Guillardi M."/>
            <person name="Sukno S.A."/>
            <person name="Thon M.R."/>
            <person name="Massola Junior N.S."/>
            <person name="Baroncelli R."/>
        </authorList>
    </citation>
    <scope>NUCLEOTIDE SEQUENCE</scope>
    <source>
        <strain evidence="2">LFN00145</strain>
    </source>
</reference>
<dbReference type="AlphaFoldDB" id="A0A8H6KBH4"/>
<name>A0A8H6KBH4_9PEZI</name>
<dbReference type="PANTHER" id="PTHR37844:SF2">
    <property type="entry name" value="SER_THR PROTEIN PHOSPHATASE SUPERFAMILY (AFU_ORTHOLOGUE AFUA_1G14840)"/>
    <property type="match status" value="1"/>
</dbReference>
<evidence type="ECO:0000313" key="2">
    <source>
        <dbReference type="EMBL" id="KAF6827888.1"/>
    </source>
</evidence>
<protein>
    <submittedName>
        <fullName evidence="2">Ser/Thr protein phosphatase</fullName>
    </submittedName>
</protein>
<dbReference type="Pfam" id="PF00149">
    <property type="entry name" value="Metallophos"/>
    <property type="match status" value="1"/>
</dbReference>
<accession>A0A8H6KBH4</accession>
<dbReference type="Proteomes" id="UP000654918">
    <property type="component" value="Unassembled WGS sequence"/>
</dbReference>
<evidence type="ECO:0000313" key="3">
    <source>
        <dbReference type="Proteomes" id="UP000654918"/>
    </source>
</evidence>
<dbReference type="SUPFAM" id="SSF56300">
    <property type="entry name" value="Metallo-dependent phosphatases"/>
    <property type="match status" value="1"/>
</dbReference>
<dbReference type="EMBL" id="WIGO01000130">
    <property type="protein sequence ID" value="KAF6827888.1"/>
    <property type="molecule type" value="Genomic_DNA"/>
</dbReference>